<keyword evidence="3" id="KW-1185">Reference proteome</keyword>
<reference evidence="1 3" key="2">
    <citation type="journal article" date="2014" name="BMC Genomics">
        <title>An improved genome release (version Mt4.0) for the model legume Medicago truncatula.</title>
        <authorList>
            <person name="Tang H."/>
            <person name="Krishnakumar V."/>
            <person name="Bidwell S."/>
            <person name="Rosen B."/>
            <person name="Chan A."/>
            <person name="Zhou S."/>
            <person name="Gentzbittel L."/>
            <person name="Childs K.L."/>
            <person name="Yandell M."/>
            <person name="Gundlach H."/>
            <person name="Mayer K.F."/>
            <person name="Schwartz D.C."/>
            <person name="Town C.D."/>
        </authorList>
    </citation>
    <scope>GENOME REANNOTATION</scope>
    <source>
        <strain evidence="1">A17</strain>
        <strain evidence="2 3">cv. Jemalong A17</strain>
    </source>
</reference>
<protein>
    <submittedName>
        <fullName evidence="1 2">Uncharacterized protein</fullName>
    </submittedName>
</protein>
<dbReference type="EMBL" id="CM001217">
    <property type="protein sequence ID" value="KEH43057.1"/>
    <property type="molecule type" value="Genomic_DNA"/>
</dbReference>
<dbReference type="Proteomes" id="UP000002051">
    <property type="component" value="Unassembled WGS sequence"/>
</dbReference>
<evidence type="ECO:0000313" key="1">
    <source>
        <dbReference type="EMBL" id="KEH43057.1"/>
    </source>
</evidence>
<gene>
    <name evidence="1" type="ordered locus">MTR_1g081890</name>
</gene>
<dbReference type="AlphaFoldDB" id="A0A072VMJ9"/>
<dbReference type="HOGENOM" id="CLU_2076564_0_0_1"/>
<reference evidence="1 3" key="1">
    <citation type="journal article" date="2011" name="Nature">
        <title>The Medicago genome provides insight into the evolution of rhizobial symbioses.</title>
        <authorList>
            <person name="Young N.D."/>
            <person name="Debelle F."/>
            <person name="Oldroyd G.E."/>
            <person name="Geurts R."/>
            <person name="Cannon S.B."/>
            <person name="Udvardi M.K."/>
            <person name="Benedito V.A."/>
            <person name="Mayer K.F."/>
            <person name="Gouzy J."/>
            <person name="Schoof H."/>
            <person name="Van de Peer Y."/>
            <person name="Proost S."/>
            <person name="Cook D.R."/>
            <person name="Meyers B.C."/>
            <person name="Spannagl M."/>
            <person name="Cheung F."/>
            <person name="De Mita S."/>
            <person name="Krishnakumar V."/>
            <person name="Gundlach H."/>
            <person name="Zhou S."/>
            <person name="Mudge J."/>
            <person name="Bharti A.K."/>
            <person name="Murray J.D."/>
            <person name="Naoumkina M.A."/>
            <person name="Rosen B."/>
            <person name="Silverstein K.A."/>
            <person name="Tang H."/>
            <person name="Rombauts S."/>
            <person name="Zhao P.X."/>
            <person name="Zhou P."/>
            <person name="Barbe V."/>
            <person name="Bardou P."/>
            <person name="Bechner M."/>
            <person name="Bellec A."/>
            <person name="Berger A."/>
            <person name="Berges H."/>
            <person name="Bidwell S."/>
            <person name="Bisseling T."/>
            <person name="Choisne N."/>
            <person name="Couloux A."/>
            <person name="Denny R."/>
            <person name="Deshpande S."/>
            <person name="Dai X."/>
            <person name="Doyle J.J."/>
            <person name="Dudez A.M."/>
            <person name="Farmer A.D."/>
            <person name="Fouteau S."/>
            <person name="Franken C."/>
            <person name="Gibelin C."/>
            <person name="Gish J."/>
            <person name="Goldstein S."/>
            <person name="Gonzalez A.J."/>
            <person name="Green P.J."/>
            <person name="Hallab A."/>
            <person name="Hartog M."/>
            <person name="Hua A."/>
            <person name="Humphray S.J."/>
            <person name="Jeong D.H."/>
            <person name="Jing Y."/>
            <person name="Jocker A."/>
            <person name="Kenton S.M."/>
            <person name="Kim D.J."/>
            <person name="Klee K."/>
            <person name="Lai H."/>
            <person name="Lang C."/>
            <person name="Lin S."/>
            <person name="Macmil S.L."/>
            <person name="Magdelenat G."/>
            <person name="Matthews L."/>
            <person name="McCorrison J."/>
            <person name="Monaghan E.L."/>
            <person name="Mun J.H."/>
            <person name="Najar F.Z."/>
            <person name="Nicholson C."/>
            <person name="Noirot C."/>
            <person name="O'Bleness M."/>
            <person name="Paule C.R."/>
            <person name="Poulain J."/>
            <person name="Prion F."/>
            <person name="Qin B."/>
            <person name="Qu C."/>
            <person name="Retzel E.F."/>
            <person name="Riddle C."/>
            <person name="Sallet E."/>
            <person name="Samain S."/>
            <person name="Samson N."/>
            <person name="Sanders I."/>
            <person name="Saurat O."/>
            <person name="Scarpelli C."/>
            <person name="Schiex T."/>
            <person name="Segurens B."/>
            <person name="Severin A.J."/>
            <person name="Sherrier D.J."/>
            <person name="Shi R."/>
            <person name="Sims S."/>
            <person name="Singer S.R."/>
            <person name="Sinharoy S."/>
            <person name="Sterck L."/>
            <person name="Viollet A."/>
            <person name="Wang B.B."/>
            <person name="Wang K."/>
            <person name="Wang M."/>
            <person name="Wang X."/>
            <person name="Warfsmann J."/>
            <person name="Weissenbach J."/>
            <person name="White D.D."/>
            <person name="White J.D."/>
            <person name="Wiley G.B."/>
            <person name="Wincker P."/>
            <person name="Xing Y."/>
            <person name="Yang L."/>
            <person name="Yao Z."/>
            <person name="Ying F."/>
            <person name="Zhai J."/>
            <person name="Zhou L."/>
            <person name="Zuber A."/>
            <person name="Denarie J."/>
            <person name="Dixon R.A."/>
            <person name="May G.D."/>
            <person name="Schwartz D.C."/>
            <person name="Rogers J."/>
            <person name="Quetier F."/>
            <person name="Town C.D."/>
            <person name="Roe B.A."/>
        </authorList>
    </citation>
    <scope>NUCLEOTIDE SEQUENCE [LARGE SCALE GENOMIC DNA]</scope>
    <source>
        <strain evidence="1">A17</strain>
        <strain evidence="2 3">cv. Jemalong A17</strain>
    </source>
</reference>
<accession>A0A072VMJ9</accession>
<name>A0A072VMJ9_MEDTR</name>
<organism evidence="1 3">
    <name type="scientific">Medicago truncatula</name>
    <name type="common">Barrel medic</name>
    <name type="synonym">Medicago tribuloides</name>
    <dbReference type="NCBI Taxonomy" id="3880"/>
    <lineage>
        <taxon>Eukaryota</taxon>
        <taxon>Viridiplantae</taxon>
        <taxon>Streptophyta</taxon>
        <taxon>Embryophyta</taxon>
        <taxon>Tracheophyta</taxon>
        <taxon>Spermatophyta</taxon>
        <taxon>Magnoliopsida</taxon>
        <taxon>eudicotyledons</taxon>
        <taxon>Gunneridae</taxon>
        <taxon>Pentapetalae</taxon>
        <taxon>rosids</taxon>
        <taxon>fabids</taxon>
        <taxon>Fabales</taxon>
        <taxon>Fabaceae</taxon>
        <taxon>Papilionoideae</taxon>
        <taxon>50 kb inversion clade</taxon>
        <taxon>NPAAA clade</taxon>
        <taxon>Hologalegina</taxon>
        <taxon>IRL clade</taxon>
        <taxon>Trifolieae</taxon>
        <taxon>Medicago</taxon>
    </lineage>
</organism>
<evidence type="ECO:0000313" key="3">
    <source>
        <dbReference type="Proteomes" id="UP000002051"/>
    </source>
</evidence>
<reference evidence="2" key="3">
    <citation type="submission" date="2015-04" db="UniProtKB">
        <authorList>
            <consortium name="EnsemblPlants"/>
        </authorList>
    </citation>
    <scope>IDENTIFICATION</scope>
    <source>
        <strain evidence="2">cv. Jemalong A17</strain>
    </source>
</reference>
<sequence>MIDSSIKVQRIRTEKGILQYSLISKHQFSLFFTFVSALQYGRDKLHKVKKDERYKKYLMRRSADAFLKKLNDDYSKLETNYNEYLELINPSVEGDGDDEDIFVVDPPNIEGLRKVANE</sequence>
<evidence type="ECO:0000313" key="2">
    <source>
        <dbReference type="EnsemblPlants" id="KEH43057"/>
    </source>
</evidence>
<dbReference type="EnsemblPlants" id="KEH43057">
    <property type="protein sequence ID" value="KEH43057"/>
    <property type="gene ID" value="MTR_1g081890"/>
</dbReference>
<proteinExistence type="predicted"/>